<reference evidence="1" key="2">
    <citation type="journal article" date="2023" name="Int. J. Mol. Sci.">
        <title>De Novo Assembly and Annotation of 11 Diverse Shrub Willow (Salix) Genomes Reveals Novel Gene Organization in Sex-Linked Regions.</title>
        <authorList>
            <person name="Hyden B."/>
            <person name="Feng K."/>
            <person name="Yates T.B."/>
            <person name="Jawdy S."/>
            <person name="Cereghino C."/>
            <person name="Smart L.B."/>
            <person name="Muchero W."/>
        </authorList>
    </citation>
    <scope>NUCLEOTIDE SEQUENCE [LARGE SCALE GENOMIC DNA]</scope>
    <source>
        <tissue evidence="1">Shoot tip</tissue>
    </source>
</reference>
<accession>A0A9Q0PTM8</accession>
<name>A0A9Q0PTM8_SALVM</name>
<gene>
    <name evidence="1" type="ORF">OIU85_004948</name>
</gene>
<evidence type="ECO:0000313" key="1">
    <source>
        <dbReference type="EMBL" id="KAJ6694211.1"/>
    </source>
</evidence>
<comment type="caution">
    <text evidence="1">The sequence shown here is derived from an EMBL/GenBank/DDBJ whole genome shotgun (WGS) entry which is preliminary data.</text>
</comment>
<sequence length="90" mass="10365">MQMNLQRILYQTFLQLVVLHLMDHRLQTFMVQLNGGSVVKDGVWTLHKASVIFAVSSVIMESDCDAPVLCSDSESDDMFERRKKRREFSG</sequence>
<reference evidence="1" key="1">
    <citation type="submission" date="2022-11" db="EMBL/GenBank/DDBJ databases">
        <authorList>
            <person name="Hyden B.L."/>
            <person name="Feng K."/>
            <person name="Yates T."/>
            <person name="Jawdy S."/>
            <person name="Smart L.B."/>
            <person name="Muchero W."/>
        </authorList>
    </citation>
    <scope>NUCLEOTIDE SEQUENCE</scope>
    <source>
        <tissue evidence="1">Shoot tip</tissue>
    </source>
</reference>
<organism evidence="1 2">
    <name type="scientific">Salix viminalis</name>
    <name type="common">Common osier</name>
    <name type="synonym">Basket willow</name>
    <dbReference type="NCBI Taxonomy" id="40686"/>
    <lineage>
        <taxon>Eukaryota</taxon>
        <taxon>Viridiplantae</taxon>
        <taxon>Streptophyta</taxon>
        <taxon>Embryophyta</taxon>
        <taxon>Tracheophyta</taxon>
        <taxon>Spermatophyta</taxon>
        <taxon>Magnoliopsida</taxon>
        <taxon>eudicotyledons</taxon>
        <taxon>Gunneridae</taxon>
        <taxon>Pentapetalae</taxon>
        <taxon>rosids</taxon>
        <taxon>fabids</taxon>
        <taxon>Malpighiales</taxon>
        <taxon>Salicaceae</taxon>
        <taxon>Saliceae</taxon>
        <taxon>Salix</taxon>
    </lineage>
</organism>
<evidence type="ECO:0000313" key="2">
    <source>
        <dbReference type="Proteomes" id="UP001151529"/>
    </source>
</evidence>
<proteinExistence type="predicted"/>
<dbReference type="EMBL" id="JAPFFL010000011">
    <property type="protein sequence ID" value="KAJ6694211.1"/>
    <property type="molecule type" value="Genomic_DNA"/>
</dbReference>
<protein>
    <submittedName>
        <fullName evidence="1">Uncharacterized protein</fullName>
    </submittedName>
</protein>
<keyword evidence="2" id="KW-1185">Reference proteome</keyword>
<dbReference type="AlphaFoldDB" id="A0A9Q0PTM8"/>
<dbReference type="Proteomes" id="UP001151529">
    <property type="component" value="Chromosome 13"/>
</dbReference>